<dbReference type="AlphaFoldDB" id="A0A1D2VK75"/>
<dbReference type="OrthoDB" id="410267at2759"/>
<dbReference type="STRING" id="1344418.A0A1D2VK75"/>
<feature type="transmembrane region" description="Helical" evidence="5">
    <location>
        <begin position="117"/>
        <end position="139"/>
    </location>
</feature>
<evidence type="ECO:0000256" key="4">
    <source>
        <dbReference type="ARBA" id="ARBA00023136"/>
    </source>
</evidence>
<dbReference type="GO" id="GO:0000329">
    <property type="term" value="C:fungal-type vacuole membrane"/>
    <property type="evidence" value="ECO:0007669"/>
    <property type="project" value="TreeGrafter"/>
</dbReference>
<keyword evidence="2 5" id="KW-0812">Transmembrane</keyword>
<comment type="subcellular location">
    <subcellularLocation>
        <location evidence="1">Membrane</location>
        <topology evidence="1">Multi-pass membrane protein</topology>
    </subcellularLocation>
</comment>
<evidence type="ECO:0000313" key="6">
    <source>
        <dbReference type="EMBL" id="ODV62022.1"/>
    </source>
</evidence>
<evidence type="ECO:0000313" key="7">
    <source>
        <dbReference type="Proteomes" id="UP000095038"/>
    </source>
</evidence>
<feature type="transmembrane region" description="Helical" evidence="5">
    <location>
        <begin position="177"/>
        <end position="197"/>
    </location>
</feature>
<feature type="transmembrane region" description="Helical" evidence="5">
    <location>
        <begin position="321"/>
        <end position="343"/>
    </location>
</feature>
<keyword evidence="7" id="KW-1185">Reference proteome</keyword>
<protein>
    <submittedName>
        <fullName evidence="6">MFS general substrate transporter</fullName>
    </submittedName>
</protein>
<dbReference type="EMBL" id="KV454478">
    <property type="protein sequence ID" value="ODV62022.1"/>
    <property type="molecule type" value="Genomic_DNA"/>
</dbReference>
<dbReference type="Pfam" id="PF07690">
    <property type="entry name" value="MFS_1"/>
    <property type="match status" value="1"/>
</dbReference>
<proteinExistence type="predicted"/>
<dbReference type="InParanoid" id="A0A1D2VK75"/>
<evidence type="ECO:0000256" key="3">
    <source>
        <dbReference type="ARBA" id="ARBA00022989"/>
    </source>
</evidence>
<dbReference type="GeneID" id="30964070"/>
<feature type="transmembrane region" description="Helical" evidence="5">
    <location>
        <begin position="20"/>
        <end position="39"/>
    </location>
</feature>
<gene>
    <name evidence="6" type="ORF">ASCRUDRAFT_33488</name>
</gene>
<dbReference type="Proteomes" id="UP000095038">
    <property type="component" value="Unassembled WGS sequence"/>
</dbReference>
<dbReference type="PANTHER" id="PTHR21576">
    <property type="entry name" value="UNCHARACTERIZED NODULIN-LIKE PROTEIN"/>
    <property type="match status" value="1"/>
</dbReference>
<feature type="transmembrane region" description="Helical" evidence="5">
    <location>
        <begin position="59"/>
        <end position="78"/>
    </location>
</feature>
<keyword evidence="4 5" id="KW-0472">Membrane</keyword>
<dbReference type="InterPro" id="IPR011701">
    <property type="entry name" value="MFS"/>
</dbReference>
<dbReference type="GO" id="GO:0022857">
    <property type="term" value="F:transmembrane transporter activity"/>
    <property type="evidence" value="ECO:0007669"/>
    <property type="project" value="InterPro"/>
</dbReference>
<dbReference type="Gene3D" id="1.20.1250.20">
    <property type="entry name" value="MFS general substrate transporter like domains"/>
    <property type="match status" value="2"/>
</dbReference>
<evidence type="ECO:0000256" key="2">
    <source>
        <dbReference type="ARBA" id="ARBA00022692"/>
    </source>
</evidence>
<dbReference type="PANTHER" id="PTHR21576:SF158">
    <property type="entry name" value="RIBOSOMAL RNA-PROCESSING PROTEIN 12-LIKE CONSERVED DOMAIN-CONTAINING PROTEIN"/>
    <property type="match status" value="1"/>
</dbReference>
<dbReference type="InterPro" id="IPR036259">
    <property type="entry name" value="MFS_trans_sf"/>
</dbReference>
<feature type="transmembrane region" description="Helical" evidence="5">
    <location>
        <begin position="151"/>
        <end position="171"/>
    </location>
</feature>
<dbReference type="SUPFAM" id="SSF103473">
    <property type="entry name" value="MFS general substrate transporter"/>
    <property type="match status" value="1"/>
</dbReference>
<dbReference type="RefSeq" id="XP_020048329.1">
    <property type="nucleotide sequence ID" value="XM_020190434.1"/>
</dbReference>
<evidence type="ECO:0000256" key="5">
    <source>
        <dbReference type="SAM" id="Phobius"/>
    </source>
</evidence>
<keyword evidence="3 5" id="KW-1133">Transmembrane helix</keyword>
<feature type="transmembrane region" description="Helical" evidence="5">
    <location>
        <begin position="85"/>
        <end position="105"/>
    </location>
</feature>
<feature type="transmembrane region" description="Helical" evidence="5">
    <location>
        <begin position="434"/>
        <end position="452"/>
    </location>
</feature>
<organism evidence="6 7">
    <name type="scientific">Ascoidea rubescens DSM 1968</name>
    <dbReference type="NCBI Taxonomy" id="1344418"/>
    <lineage>
        <taxon>Eukaryota</taxon>
        <taxon>Fungi</taxon>
        <taxon>Dikarya</taxon>
        <taxon>Ascomycota</taxon>
        <taxon>Saccharomycotina</taxon>
        <taxon>Saccharomycetes</taxon>
        <taxon>Ascoideaceae</taxon>
        <taxon>Ascoidea</taxon>
    </lineage>
</organism>
<accession>A0A1D2VK75</accession>
<sequence length="460" mass="51118">MGSIITGRLDNHFPKPNRFVSLIFAVISSVCTGTIYAYSLYSTGLSINCSLTAEQTSKLASGLSIGGIVGGFLGSYILDNIGSELSLLLGSVIIFIGYSILFICFRNSLSYFNLLNLAIYLVGCGAQFGLNCALKLTVLNFPKNKSTAQSFPLGFLALSSLIFSVLFQKLFHYDIENFLKFLAISCFLMLFSSIFFLKHVKNDAKISADSISNPNIINSSTKIVDTVLETVMKFVLSKWFWIHLVIIGIVLSFGQNFIFNVGFIINAQYPILVSKSKHFSYSLSNLKAINISIFAIANCCGRVLTGLFSDFLKNKLKFQRLWSLYLGTIFQCLAQLFIVILPISFSNLVIISSINGFAFGFAFGVYPSIIAEFFGVKYLSTMWSLENMGVLVSLTVISKYFGRVYDSHSNNSNSYSITKVCLAGKDCYREVFDWTFAVMLIVSMLVLGLIYLRRNISDRS</sequence>
<feature type="transmembrane region" description="Helical" evidence="5">
    <location>
        <begin position="240"/>
        <end position="269"/>
    </location>
</feature>
<feature type="transmembrane region" description="Helical" evidence="5">
    <location>
        <begin position="349"/>
        <end position="371"/>
    </location>
</feature>
<name>A0A1D2VK75_9ASCO</name>
<evidence type="ECO:0000256" key="1">
    <source>
        <dbReference type="ARBA" id="ARBA00004141"/>
    </source>
</evidence>
<feature type="transmembrane region" description="Helical" evidence="5">
    <location>
        <begin position="383"/>
        <end position="402"/>
    </location>
</feature>
<reference evidence="7" key="1">
    <citation type="submission" date="2016-05" db="EMBL/GenBank/DDBJ databases">
        <title>Comparative genomics of biotechnologically important yeasts.</title>
        <authorList>
            <consortium name="DOE Joint Genome Institute"/>
            <person name="Riley R."/>
            <person name="Haridas S."/>
            <person name="Wolfe K.H."/>
            <person name="Lopes M.R."/>
            <person name="Hittinger C.T."/>
            <person name="Goker M."/>
            <person name="Salamov A."/>
            <person name="Wisecaver J."/>
            <person name="Long T.M."/>
            <person name="Aerts A.L."/>
            <person name="Barry K."/>
            <person name="Choi C."/>
            <person name="Clum A."/>
            <person name="Coughlan A.Y."/>
            <person name="Deshpande S."/>
            <person name="Douglass A.P."/>
            <person name="Hanson S.J."/>
            <person name="Klenk H.-P."/>
            <person name="Labutti K."/>
            <person name="Lapidus A."/>
            <person name="Lindquist E."/>
            <person name="Lipzen A."/>
            <person name="Meier-Kolthoff J.P."/>
            <person name="Ohm R.A."/>
            <person name="Otillar R.P."/>
            <person name="Pangilinan J."/>
            <person name="Peng Y."/>
            <person name="Rokas A."/>
            <person name="Rosa C.A."/>
            <person name="Scheuner C."/>
            <person name="Sibirny A.A."/>
            <person name="Slot J.C."/>
            <person name="Stielow J.B."/>
            <person name="Sun H."/>
            <person name="Kurtzman C.P."/>
            <person name="Blackwell M."/>
            <person name="Grigoriev I.V."/>
            <person name="Jeffries T.W."/>
        </authorList>
    </citation>
    <scope>NUCLEOTIDE SEQUENCE [LARGE SCALE GENOMIC DNA]</scope>
    <source>
        <strain evidence="7">DSM 1968</strain>
    </source>
</reference>